<dbReference type="InterPro" id="IPR005467">
    <property type="entry name" value="His_kinase_dom"/>
</dbReference>
<evidence type="ECO:0000259" key="2">
    <source>
        <dbReference type="PROSITE" id="PS50109"/>
    </source>
</evidence>
<gene>
    <name evidence="3" type="ORF">OE749_11265</name>
</gene>
<dbReference type="InterPro" id="IPR036890">
    <property type="entry name" value="HATPase_C_sf"/>
</dbReference>
<accession>A0ABT3AAD3</accession>
<protein>
    <submittedName>
        <fullName evidence="3">HAMP domain-containing histidine kinase</fullName>
    </submittedName>
</protein>
<dbReference type="EMBL" id="JAOWKX010000005">
    <property type="protein sequence ID" value="MCV2885271.1"/>
    <property type="molecule type" value="Genomic_DNA"/>
</dbReference>
<name>A0ABT3AAD3_9ALTE</name>
<dbReference type="PANTHER" id="PTHR43547:SF2">
    <property type="entry name" value="HYBRID SIGNAL TRANSDUCTION HISTIDINE KINASE C"/>
    <property type="match status" value="1"/>
</dbReference>
<proteinExistence type="predicted"/>
<keyword evidence="1" id="KW-0597">Phosphoprotein</keyword>
<reference evidence="3 4" key="1">
    <citation type="submission" date="2022-10" db="EMBL/GenBank/DDBJ databases">
        <title>Aestuariibacter sp. AA17 isolated from Montipora capitata coral fragment.</title>
        <authorList>
            <person name="Emsley S.A."/>
            <person name="Pfannmuller K.M."/>
            <person name="Loughran R.M."/>
            <person name="Shlafstein M."/>
            <person name="Papke E."/>
            <person name="Saw J.H."/>
            <person name="Ushijima B."/>
            <person name="Videau P."/>
        </authorList>
    </citation>
    <scope>NUCLEOTIDE SEQUENCE [LARGE SCALE GENOMIC DNA]</scope>
    <source>
        <strain evidence="3 4">AA17</strain>
    </source>
</reference>
<comment type="caution">
    <text evidence="3">The sequence shown here is derived from an EMBL/GenBank/DDBJ whole genome shotgun (WGS) entry which is preliminary data.</text>
</comment>
<organism evidence="3 4">
    <name type="scientific">Fluctibacter corallii</name>
    <dbReference type="NCBI Taxonomy" id="2984329"/>
    <lineage>
        <taxon>Bacteria</taxon>
        <taxon>Pseudomonadati</taxon>
        <taxon>Pseudomonadota</taxon>
        <taxon>Gammaproteobacteria</taxon>
        <taxon>Alteromonadales</taxon>
        <taxon>Alteromonadaceae</taxon>
        <taxon>Fluctibacter</taxon>
    </lineage>
</organism>
<keyword evidence="3" id="KW-0418">Kinase</keyword>
<evidence type="ECO:0000256" key="1">
    <source>
        <dbReference type="ARBA" id="ARBA00022553"/>
    </source>
</evidence>
<keyword evidence="3" id="KW-0808">Transferase</keyword>
<dbReference type="Gene3D" id="3.30.565.10">
    <property type="entry name" value="Histidine kinase-like ATPase, C-terminal domain"/>
    <property type="match status" value="1"/>
</dbReference>
<dbReference type="SUPFAM" id="SSF55874">
    <property type="entry name" value="ATPase domain of HSP90 chaperone/DNA topoisomerase II/histidine kinase"/>
    <property type="match status" value="1"/>
</dbReference>
<feature type="domain" description="Histidine kinase" evidence="2">
    <location>
        <begin position="16"/>
        <end position="230"/>
    </location>
</feature>
<dbReference type="PANTHER" id="PTHR43547">
    <property type="entry name" value="TWO-COMPONENT HISTIDINE KINASE"/>
    <property type="match status" value="1"/>
</dbReference>
<dbReference type="PROSITE" id="PS50109">
    <property type="entry name" value="HIS_KIN"/>
    <property type="match status" value="1"/>
</dbReference>
<dbReference type="Proteomes" id="UP001652504">
    <property type="component" value="Unassembled WGS sequence"/>
</dbReference>
<dbReference type="Pfam" id="PF02518">
    <property type="entry name" value="HATPase_c"/>
    <property type="match status" value="1"/>
</dbReference>
<sequence>MNNERHPIDFSTVLAAAVHDMKNSLCLLSQTIEELSLKVEDSNSVAKNHLATAHYEASRLNTGLVQLLSLYRAEIESLPLNVDECYIEDLIDELLYNNESYAKHKGLTLTVEQSGNLVWYLDRDLVVLLINDVIINAMRYCKSTIQLKIFEENGYIVFQVEDDGKGYPSSMLKATTINIQDFDISHGRTGLGLFFARLIAGAHSTGNRKGEIVLSNGGTLGGSVFTLRLP</sequence>
<dbReference type="InterPro" id="IPR003594">
    <property type="entry name" value="HATPase_dom"/>
</dbReference>
<dbReference type="RefSeq" id="WP_263712556.1">
    <property type="nucleotide sequence ID" value="NZ_JAOWKX010000005.1"/>
</dbReference>
<evidence type="ECO:0000313" key="3">
    <source>
        <dbReference type="EMBL" id="MCV2885271.1"/>
    </source>
</evidence>
<evidence type="ECO:0000313" key="4">
    <source>
        <dbReference type="Proteomes" id="UP001652504"/>
    </source>
</evidence>
<dbReference type="GO" id="GO:0016301">
    <property type="term" value="F:kinase activity"/>
    <property type="evidence" value="ECO:0007669"/>
    <property type="project" value="UniProtKB-KW"/>
</dbReference>
<keyword evidence="4" id="KW-1185">Reference proteome</keyword>